<dbReference type="GO" id="GO:0030182">
    <property type="term" value="P:neuron differentiation"/>
    <property type="evidence" value="ECO:0007669"/>
    <property type="project" value="TreeGrafter"/>
</dbReference>
<evidence type="ECO:0000256" key="2">
    <source>
        <dbReference type="ARBA" id="ARBA00022723"/>
    </source>
</evidence>
<dbReference type="Pfam" id="PF00046">
    <property type="entry name" value="Homeodomain"/>
    <property type="match status" value="1"/>
</dbReference>
<dbReference type="PROSITE" id="PS50071">
    <property type="entry name" value="HOMEOBOX_2"/>
    <property type="match status" value="1"/>
</dbReference>
<dbReference type="CDD" id="cd09371">
    <property type="entry name" value="LIM1_Lmx1b"/>
    <property type="match status" value="1"/>
</dbReference>
<evidence type="ECO:0000256" key="5">
    <source>
        <dbReference type="ARBA" id="ARBA00023038"/>
    </source>
</evidence>
<dbReference type="PANTHER" id="PTHR24208:SF166">
    <property type="entry name" value="LIM HOMEOBOX TRANSCRIPTION FACTOR 1 ALPHA, ISOFORM B"/>
    <property type="match status" value="1"/>
</dbReference>
<dbReference type="Proteomes" id="UP000728185">
    <property type="component" value="Unassembled WGS sequence"/>
</dbReference>
<proteinExistence type="predicted"/>
<evidence type="ECO:0000313" key="16">
    <source>
        <dbReference type="Proteomes" id="UP000728185"/>
    </source>
</evidence>
<dbReference type="GO" id="GO:0000981">
    <property type="term" value="F:DNA-binding transcription factor activity, RNA polymerase II-specific"/>
    <property type="evidence" value="ECO:0007669"/>
    <property type="project" value="InterPro"/>
</dbReference>
<evidence type="ECO:0000256" key="10">
    <source>
        <dbReference type="PROSITE-ProRule" id="PRU00125"/>
    </source>
</evidence>
<keyword evidence="7 9" id="KW-0371">Homeobox</keyword>
<evidence type="ECO:0000313" key="15">
    <source>
        <dbReference type="EMBL" id="KAA0200498.1"/>
    </source>
</evidence>
<organism evidence="15 16">
    <name type="scientific">Fasciolopsis buskii</name>
    <dbReference type="NCBI Taxonomy" id="27845"/>
    <lineage>
        <taxon>Eukaryota</taxon>
        <taxon>Metazoa</taxon>
        <taxon>Spiralia</taxon>
        <taxon>Lophotrochozoa</taxon>
        <taxon>Platyhelminthes</taxon>
        <taxon>Trematoda</taxon>
        <taxon>Digenea</taxon>
        <taxon>Plagiorchiida</taxon>
        <taxon>Echinostomata</taxon>
        <taxon>Echinostomatoidea</taxon>
        <taxon>Fasciolidae</taxon>
        <taxon>Fasciolopsis</taxon>
    </lineage>
</organism>
<dbReference type="SMART" id="SM00389">
    <property type="entry name" value="HOX"/>
    <property type="match status" value="1"/>
</dbReference>
<dbReference type="OrthoDB" id="6159439at2759"/>
<dbReference type="InterPro" id="IPR001356">
    <property type="entry name" value="HD"/>
</dbReference>
<feature type="domain" description="Homeobox" evidence="14">
    <location>
        <begin position="285"/>
        <end position="345"/>
    </location>
</feature>
<keyword evidence="3" id="KW-0677">Repeat</keyword>
<dbReference type="InterPro" id="IPR017970">
    <property type="entry name" value="Homeobox_CS"/>
</dbReference>
<feature type="compositionally biased region" description="Polar residues" evidence="12">
    <location>
        <begin position="249"/>
        <end position="258"/>
    </location>
</feature>
<dbReference type="CDD" id="cd08368">
    <property type="entry name" value="LIM"/>
    <property type="match status" value="1"/>
</dbReference>
<dbReference type="PANTHER" id="PTHR24208">
    <property type="entry name" value="LIM/HOMEOBOX PROTEIN LHX"/>
    <property type="match status" value="1"/>
</dbReference>
<dbReference type="SUPFAM" id="SSF46689">
    <property type="entry name" value="Homeodomain-like"/>
    <property type="match status" value="1"/>
</dbReference>
<dbReference type="SMART" id="SM00132">
    <property type="entry name" value="LIM"/>
    <property type="match status" value="2"/>
</dbReference>
<dbReference type="CDD" id="cd00086">
    <property type="entry name" value="homeodomain"/>
    <property type="match status" value="1"/>
</dbReference>
<dbReference type="AlphaFoldDB" id="A0A8E0S9C0"/>
<evidence type="ECO:0000256" key="4">
    <source>
        <dbReference type="ARBA" id="ARBA00022833"/>
    </source>
</evidence>
<evidence type="ECO:0000256" key="8">
    <source>
        <dbReference type="ARBA" id="ARBA00023242"/>
    </source>
</evidence>
<dbReference type="Gene3D" id="1.10.10.60">
    <property type="entry name" value="Homeodomain-like"/>
    <property type="match status" value="1"/>
</dbReference>
<keyword evidence="2 10" id="KW-0479">Metal-binding</keyword>
<protein>
    <submittedName>
        <fullName evidence="15">LIM homeobox transcription factor 1-beta</fullName>
    </submittedName>
</protein>
<feature type="DNA-binding region" description="Homeobox" evidence="9">
    <location>
        <begin position="287"/>
        <end position="346"/>
    </location>
</feature>
<dbReference type="PROSITE" id="PS00027">
    <property type="entry name" value="HOMEOBOX_1"/>
    <property type="match status" value="1"/>
</dbReference>
<evidence type="ECO:0000256" key="12">
    <source>
        <dbReference type="SAM" id="MobiDB-lite"/>
    </source>
</evidence>
<sequence length="573" mass="64521">MQPGNQISSDDMETSERLENVCIGCGHRIVDRYLLCIDGEMWHERCVVCTVCFRPLEHSCHVRDGKLFCKYHYFRHFRVCCLSCGHPIFPQESMLRLDKLTIAQAEVEYERGSLETEQMQCALKIDLDKGESQAVSTSTGCLYFHNGCFTCFKCHRLLCPGEPYVLRGSLPLCYADYQKEMLEYNFQTQDSFPIVFSESELDYANTLATDRLKKTLEHVHSTVESMLDLSKKRDDPDSCEVIPMTADYQSCSRPASSDESSRGITYRPDEEEELFELDSDSGSGKNSKRPRTILTASQRRRFKSVFEMNPKPARKMREALANETGLNIRVVQVWFQNQRAKMKKLARRQAQELLHQTGRRLYSSNARPIENQSTGHIMAQGMNPESAVVSPLRRNGSEPSLYNFSVAELEDHTAVAPPVHLAQSSYMETNALKTAIPGPCMTENSKFPSDPKIRSIKQTVINTEMETIASPEMDTLSDQPQTPLSFAMTSCSNACTSTSTGQGPMLPSTQTMSVRLIPTVPILAGPYCTTPPIPRFEPTAQVTTNMSVTDLILSSSVPAMDKLFSMQQSYFFS</sequence>
<comment type="subcellular location">
    <subcellularLocation>
        <location evidence="1 9 11">Nucleus</location>
    </subcellularLocation>
</comment>
<dbReference type="InterPro" id="IPR050453">
    <property type="entry name" value="LIM_Homeobox_TF"/>
</dbReference>
<keyword evidence="6 9" id="KW-0238">DNA-binding</keyword>
<comment type="caution">
    <text evidence="15">The sequence shown here is derived from an EMBL/GenBank/DDBJ whole genome shotgun (WGS) entry which is preliminary data.</text>
</comment>
<evidence type="ECO:0000256" key="9">
    <source>
        <dbReference type="PROSITE-ProRule" id="PRU00108"/>
    </source>
</evidence>
<evidence type="ECO:0000256" key="11">
    <source>
        <dbReference type="RuleBase" id="RU000682"/>
    </source>
</evidence>
<feature type="domain" description="LIM zinc-binding" evidence="13">
    <location>
        <begin position="20"/>
        <end position="79"/>
    </location>
</feature>
<dbReference type="PROSITE" id="PS50023">
    <property type="entry name" value="LIM_DOMAIN_2"/>
    <property type="match status" value="1"/>
</dbReference>
<feature type="region of interest" description="Disordered" evidence="12">
    <location>
        <begin position="249"/>
        <end position="269"/>
    </location>
</feature>
<keyword evidence="4 10" id="KW-0862">Zinc</keyword>
<dbReference type="GO" id="GO:0000977">
    <property type="term" value="F:RNA polymerase II transcription regulatory region sequence-specific DNA binding"/>
    <property type="evidence" value="ECO:0007669"/>
    <property type="project" value="TreeGrafter"/>
</dbReference>
<keyword evidence="16" id="KW-1185">Reference proteome</keyword>
<evidence type="ECO:0000256" key="7">
    <source>
        <dbReference type="ARBA" id="ARBA00023155"/>
    </source>
</evidence>
<evidence type="ECO:0000256" key="6">
    <source>
        <dbReference type="ARBA" id="ARBA00023125"/>
    </source>
</evidence>
<keyword evidence="8 9" id="KW-0539">Nucleus</keyword>
<name>A0A8E0S9C0_9TREM</name>
<evidence type="ECO:0000259" key="13">
    <source>
        <dbReference type="PROSITE" id="PS50023"/>
    </source>
</evidence>
<dbReference type="SUPFAM" id="SSF57716">
    <property type="entry name" value="Glucocorticoid receptor-like (DNA-binding domain)"/>
    <property type="match status" value="2"/>
</dbReference>
<dbReference type="GO" id="GO:0005634">
    <property type="term" value="C:nucleus"/>
    <property type="evidence" value="ECO:0007669"/>
    <property type="project" value="UniProtKB-SubCell"/>
</dbReference>
<keyword evidence="5 10" id="KW-0440">LIM domain</keyword>
<dbReference type="EMBL" id="LUCM01000484">
    <property type="protein sequence ID" value="KAA0200498.1"/>
    <property type="molecule type" value="Genomic_DNA"/>
</dbReference>
<gene>
    <name evidence="15" type="ORF">FBUS_02418</name>
</gene>
<evidence type="ECO:0000259" key="14">
    <source>
        <dbReference type="PROSITE" id="PS50071"/>
    </source>
</evidence>
<accession>A0A8E0S9C0</accession>
<dbReference type="InterPro" id="IPR001781">
    <property type="entry name" value="Znf_LIM"/>
</dbReference>
<dbReference type="GO" id="GO:0046872">
    <property type="term" value="F:metal ion binding"/>
    <property type="evidence" value="ECO:0007669"/>
    <property type="project" value="UniProtKB-KW"/>
</dbReference>
<dbReference type="FunFam" id="1.10.10.60:FF:000448">
    <property type="entry name" value="LIM/homeobox protein Lhx4"/>
    <property type="match status" value="1"/>
</dbReference>
<dbReference type="Pfam" id="PF00412">
    <property type="entry name" value="LIM"/>
    <property type="match status" value="2"/>
</dbReference>
<dbReference type="InterPro" id="IPR009057">
    <property type="entry name" value="Homeodomain-like_sf"/>
</dbReference>
<evidence type="ECO:0000256" key="1">
    <source>
        <dbReference type="ARBA" id="ARBA00004123"/>
    </source>
</evidence>
<dbReference type="Gene3D" id="2.10.110.10">
    <property type="entry name" value="Cysteine Rich Protein"/>
    <property type="match status" value="2"/>
</dbReference>
<dbReference type="PROSITE" id="PS00478">
    <property type="entry name" value="LIM_DOMAIN_1"/>
    <property type="match status" value="1"/>
</dbReference>
<evidence type="ECO:0000256" key="3">
    <source>
        <dbReference type="ARBA" id="ARBA00022737"/>
    </source>
</evidence>
<reference evidence="15" key="1">
    <citation type="submission" date="2019-05" db="EMBL/GenBank/DDBJ databases">
        <title>Annotation for the trematode Fasciolopsis buski.</title>
        <authorList>
            <person name="Choi Y.-J."/>
        </authorList>
    </citation>
    <scope>NUCLEOTIDE SEQUENCE</scope>
    <source>
        <strain evidence="15">HT</strain>
        <tissue evidence="15">Whole worm</tissue>
    </source>
</reference>